<protein>
    <recommendedName>
        <fullName evidence="3">RxLR effector protein</fullName>
    </recommendedName>
</protein>
<sequence length="401" mass="45146">MILISGVSRDRVIVLLCAVTLLASITTCTSAKISVDLSALIRPSAYDQDYGVSKRQLRTHYRAGKYDEERANTAGISQWLHGGQTADDVFKLLKLDDGVETLLSNPKLRTFMDFVDQYNMQNPGNGATAIKSVTATYGDDVVAKVLQSATKVSTTKVMAEKLLGDQRILWLNAKQSPLDVFKLLKLDDIANVNSPALNAWESYMKLFNHVNRGSGKETTMIETFTKAYGGDDALAKVLQNAKKVSTTKVMAEKLLGDQRVLWLVDKRSPLDVFKLLKLDKVANNPLASPALDAWESYMKLFNYVNRGSGKETTMIDTFTKAYGDAGLAIMLNKAKMVSETENMAKNLQLQQFTLWMRKRGNPDKIYINVFKLDPKRKTIPEPYQTILNHYHWFYKHIRNIK</sequence>
<evidence type="ECO:0000313" key="2">
    <source>
        <dbReference type="Proteomes" id="UP000054636"/>
    </source>
</evidence>
<dbReference type="EMBL" id="LNFP01000665">
    <property type="protein sequence ID" value="KUF90666.1"/>
    <property type="molecule type" value="Genomic_DNA"/>
</dbReference>
<dbReference type="AlphaFoldDB" id="A0A0W8D2P4"/>
<evidence type="ECO:0000313" key="1">
    <source>
        <dbReference type="EMBL" id="KUF90666.1"/>
    </source>
</evidence>
<reference evidence="1 2" key="1">
    <citation type="submission" date="2015-11" db="EMBL/GenBank/DDBJ databases">
        <title>Genomes and virulence difference between two physiological races of Phytophthora nicotianae.</title>
        <authorList>
            <person name="Liu H."/>
            <person name="Ma X."/>
            <person name="Yu H."/>
            <person name="Fang D."/>
            <person name="Li Y."/>
            <person name="Wang X."/>
            <person name="Wang W."/>
            <person name="Dong Y."/>
            <person name="Xiao B."/>
        </authorList>
    </citation>
    <scope>NUCLEOTIDE SEQUENCE [LARGE SCALE GENOMIC DNA]</scope>
    <source>
        <strain evidence="2">race 1</strain>
    </source>
</reference>
<evidence type="ECO:0008006" key="3">
    <source>
        <dbReference type="Google" id="ProtNLM"/>
    </source>
</evidence>
<comment type="caution">
    <text evidence="1">The sequence shown here is derived from an EMBL/GenBank/DDBJ whole genome shotgun (WGS) entry which is preliminary data.</text>
</comment>
<organism evidence="1 2">
    <name type="scientific">Phytophthora nicotianae</name>
    <name type="common">Potato buckeye rot agent</name>
    <name type="synonym">Phytophthora parasitica</name>
    <dbReference type="NCBI Taxonomy" id="4792"/>
    <lineage>
        <taxon>Eukaryota</taxon>
        <taxon>Sar</taxon>
        <taxon>Stramenopiles</taxon>
        <taxon>Oomycota</taxon>
        <taxon>Peronosporomycetes</taxon>
        <taxon>Peronosporales</taxon>
        <taxon>Peronosporaceae</taxon>
        <taxon>Phytophthora</taxon>
    </lineage>
</organism>
<gene>
    <name evidence="1" type="ORF">AM588_10002833</name>
</gene>
<name>A0A0W8D2P4_PHYNI</name>
<accession>A0A0W8D2P4</accession>
<dbReference type="Proteomes" id="UP000054636">
    <property type="component" value="Unassembled WGS sequence"/>
</dbReference>
<proteinExistence type="predicted"/>